<keyword evidence="6 7" id="KW-0472">Membrane</keyword>
<evidence type="ECO:0000256" key="5">
    <source>
        <dbReference type="ARBA" id="ARBA00022989"/>
    </source>
</evidence>
<feature type="domain" description="ABC transmembrane type-1" evidence="8">
    <location>
        <begin position="91"/>
        <end position="267"/>
    </location>
</feature>
<keyword evidence="2 7" id="KW-0813">Transport</keyword>
<evidence type="ECO:0000256" key="2">
    <source>
        <dbReference type="ARBA" id="ARBA00022448"/>
    </source>
</evidence>
<feature type="transmembrane region" description="Helical" evidence="7">
    <location>
        <begin position="184"/>
        <end position="203"/>
    </location>
</feature>
<keyword evidence="4 7" id="KW-0812">Transmembrane</keyword>
<feature type="transmembrane region" description="Helical" evidence="7">
    <location>
        <begin position="24"/>
        <end position="43"/>
    </location>
</feature>
<dbReference type="InterPro" id="IPR000515">
    <property type="entry name" value="MetI-like"/>
</dbReference>
<keyword evidence="5 7" id="KW-1133">Transmembrane helix</keyword>
<comment type="similarity">
    <text evidence="7">Belongs to the binding-protein-dependent transport system permease family.</text>
</comment>
<reference evidence="9 10" key="1">
    <citation type="submission" date="2006-10" db="EMBL/GenBank/DDBJ databases">
        <title>Complete sequence of Syntrophobacter fumaroxidans MPOB.</title>
        <authorList>
            <consortium name="US DOE Joint Genome Institute"/>
            <person name="Copeland A."/>
            <person name="Lucas S."/>
            <person name="Lapidus A."/>
            <person name="Barry K."/>
            <person name="Detter J.C."/>
            <person name="Glavina del Rio T."/>
            <person name="Hammon N."/>
            <person name="Israni S."/>
            <person name="Pitluck S."/>
            <person name="Goltsman E.G."/>
            <person name="Martinez M."/>
            <person name="Schmutz J."/>
            <person name="Larimer F."/>
            <person name="Land M."/>
            <person name="Hauser L."/>
            <person name="Kyrpides N."/>
            <person name="Kim E."/>
            <person name="Boone D.R."/>
            <person name="Brockman F."/>
            <person name="Culley D."/>
            <person name="Ferry J."/>
            <person name="Gunsalus R."/>
            <person name="McInerney M.J."/>
            <person name="Morrison M."/>
            <person name="Plugge C."/>
            <person name="Rohlin L."/>
            <person name="Scholten J."/>
            <person name="Sieber J."/>
            <person name="Stams A.J.M."/>
            <person name="Worm P."/>
            <person name="Henstra A.M."/>
            <person name="Richardson P."/>
        </authorList>
    </citation>
    <scope>NUCLEOTIDE SEQUENCE [LARGE SCALE GENOMIC DNA]</scope>
    <source>
        <strain evidence="10">DSM 10017 / MPOB</strain>
    </source>
</reference>
<evidence type="ECO:0000256" key="4">
    <source>
        <dbReference type="ARBA" id="ARBA00022692"/>
    </source>
</evidence>
<evidence type="ECO:0000256" key="1">
    <source>
        <dbReference type="ARBA" id="ARBA00004651"/>
    </source>
</evidence>
<dbReference type="PANTHER" id="PTHR30151">
    <property type="entry name" value="ALKANE SULFONATE ABC TRANSPORTER-RELATED, MEMBRANE SUBUNIT"/>
    <property type="match status" value="1"/>
</dbReference>
<sequence length="283" mass="31387">MKDGKTRPKMPTFLGLHAQPSRPLQVMLALLPFIALVCVYLGVSEMRYRNNPADKVVPTLGKMAEGVNQVAFTEDKRTGKVLLWDDTLSSLKRLGTGIGCAAVLALLAGLNMGLFPGVRNLSLAFITFVSIIPPLAILPILFIVFGVEETAKVVLIFIGTFPMITRGVYLAARKIPTEQIFKALTLGASQFAVAYRIVLPQIMPCLIDSTRLSLGAAWLFLIASEAIASTDGLGYRIYLVRRYLAMDIIIPYVLWITLLGFLFDRLLQAWISKRYSWYLVTKE</sequence>
<name>A0LP10_SYNFM</name>
<feature type="transmembrane region" description="Helical" evidence="7">
    <location>
        <begin position="215"/>
        <end position="237"/>
    </location>
</feature>
<keyword evidence="3" id="KW-1003">Cell membrane</keyword>
<comment type="subcellular location">
    <subcellularLocation>
        <location evidence="1 7">Cell membrane</location>
        <topology evidence="1 7">Multi-pass membrane protein</topology>
    </subcellularLocation>
</comment>
<dbReference type="PANTHER" id="PTHR30151:SF0">
    <property type="entry name" value="ABC TRANSPORTER PERMEASE PROTEIN MJ0413-RELATED"/>
    <property type="match status" value="1"/>
</dbReference>
<evidence type="ECO:0000256" key="3">
    <source>
        <dbReference type="ARBA" id="ARBA00022475"/>
    </source>
</evidence>
<dbReference type="InParanoid" id="A0LP10"/>
<dbReference type="GO" id="GO:0005886">
    <property type="term" value="C:plasma membrane"/>
    <property type="evidence" value="ECO:0007669"/>
    <property type="project" value="UniProtKB-SubCell"/>
</dbReference>
<dbReference type="EMBL" id="CP000478">
    <property type="protein sequence ID" value="ABK19162.1"/>
    <property type="molecule type" value="Genomic_DNA"/>
</dbReference>
<dbReference type="GO" id="GO:0055085">
    <property type="term" value="P:transmembrane transport"/>
    <property type="evidence" value="ECO:0007669"/>
    <property type="project" value="InterPro"/>
</dbReference>
<evidence type="ECO:0000256" key="7">
    <source>
        <dbReference type="RuleBase" id="RU363032"/>
    </source>
</evidence>
<dbReference type="Proteomes" id="UP000001784">
    <property type="component" value="Chromosome"/>
</dbReference>
<protein>
    <submittedName>
        <fullName evidence="9">Binding-protein-dependent transport systems inner membrane component</fullName>
    </submittedName>
</protein>
<dbReference type="AlphaFoldDB" id="A0LP10"/>
<dbReference type="STRING" id="335543.Sfum_3491"/>
<evidence type="ECO:0000256" key="6">
    <source>
        <dbReference type="ARBA" id="ARBA00023136"/>
    </source>
</evidence>
<feature type="transmembrane region" description="Helical" evidence="7">
    <location>
        <begin position="153"/>
        <end position="172"/>
    </location>
</feature>
<dbReference type="PROSITE" id="PS50928">
    <property type="entry name" value="ABC_TM1"/>
    <property type="match status" value="1"/>
</dbReference>
<dbReference type="Pfam" id="PF00528">
    <property type="entry name" value="BPD_transp_1"/>
    <property type="match status" value="1"/>
</dbReference>
<evidence type="ECO:0000259" key="8">
    <source>
        <dbReference type="PROSITE" id="PS50928"/>
    </source>
</evidence>
<dbReference type="HOGENOM" id="CLU_046113_1_0_7"/>
<dbReference type="eggNOG" id="COG0600">
    <property type="taxonomic scope" value="Bacteria"/>
</dbReference>
<evidence type="ECO:0000313" key="10">
    <source>
        <dbReference type="Proteomes" id="UP000001784"/>
    </source>
</evidence>
<feature type="transmembrane region" description="Helical" evidence="7">
    <location>
        <begin position="121"/>
        <end position="147"/>
    </location>
</feature>
<evidence type="ECO:0000313" key="9">
    <source>
        <dbReference type="EMBL" id="ABK19162.1"/>
    </source>
</evidence>
<organism evidence="9 10">
    <name type="scientific">Syntrophobacter fumaroxidans (strain DSM 10017 / MPOB)</name>
    <dbReference type="NCBI Taxonomy" id="335543"/>
    <lineage>
        <taxon>Bacteria</taxon>
        <taxon>Pseudomonadati</taxon>
        <taxon>Thermodesulfobacteriota</taxon>
        <taxon>Syntrophobacteria</taxon>
        <taxon>Syntrophobacterales</taxon>
        <taxon>Syntrophobacteraceae</taxon>
        <taxon>Syntrophobacter</taxon>
    </lineage>
</organism>
<keyword evidence="10" id="KW-1185">Reference proteome</keyword>
<accession>A0LP10</accession>
<dbReference type="Gene3D" id="1.10.3720.10">
    <property type="entry name" value="MetI-like"/>
    <property type="match status" value="1"/>
</dbReference>
<dbReference type="InterPro" id="IPR035906">
    <property type="entry name" value="MetI-like_sf"/>
</dbReference>
<proteinExistence type="inferred from homology"/>
<dbReference type="SUPFAM" id="SSF161098">
    <property type="entry name" value="MetI-like"/>
    <property type="match status" value="1"/>
</dbReference>
<gene>
    <name evidence="9" type="ordered locus">Sfum_3491</name>
</gene>
<dbReference type="CDD" id="cd06261">
    <property type="entry name" value="TM_PBP2"/>
    <property type="match status" value="1"/>
</dbReference>
<dbReference type="KEGG" id="sfu:Sfum_3491"/>
<feature type="transmembrane region" description="Helical" evidence="7">
    <location>
        <begin position="94"/>
        <end position="114"/>
    </location>
</feature>
<feature type="transmembrane region" description="Helical" evidence="7">
    <location>
        <begin position="249"/>
        <end position="271"/>
    </location>
</feature>